<organism evidence="2 3">
    <name type="scientific">Pterulicium gracile</name>
    <dbReference type="NCBI Taxonomy" id="1884261"/>
    <lineage>
        <taxon>Eukaryota</taxon>
        <taxon>Fungi</taxon>
        <taxon>Dikarya</taxon>
        <taxon>Basidiomycota</taxon>
        <taxon>Agaricomycotina</taxon>
        <taxon>Agaricomycetes</taxon>
        <taxon>Agaricomycetidae</taxon>
        <taxon>Agaricales</taxon>
        <taxon>Pleurotineae</taxon>
        <taxon>Pterulaceae</taxon>
        <taxon>Pterulicium</taxon>
    </lineage>
</organism>
<keyword evidence="1" id="KW-0732">Signal</keyword>
<protein>
    <submittedName>
        <fullName evidence="2">Uncharacterized protein</fullName>
    </submittedName>
</protein>
<name>A0A5C3Q155_9AGAR</name>
<accession>A0A5C3Q155</accession>
<reference evidence="2 3" key="1">
    <citation type="journal article" date="2019" name="Nat. Ecol. Evol.">
        <title>Megaphylogeny resolves global patterns of mushroom evolution.</title>
        <authorList>
            <person name="Varga T."/>
            <person name="Krizsan K."/>
            <person name="Foldi C."/>
            <person name="Dima B."/>
            <person name="Sanchez-Garcia M."/>
            <person name="Sanchez-Ramirez S."/>
            <person name="Szollosi G.J."/>
            <person name="Szarkandi J.G."/>
            <person name="Papp V."/>
            <person name="Albert L."/>
            <person name="Andreopoulos W."/>
            <person name="Angelini C."/>
            <person name="Antonin V."/>
            <person name="Barry K.W."/>
            <person name="Bougher N.L."/>
            <person name="Buchanan P."/>
            <person name="Buyck B."/>
            <person name="Bense V."/>
            <person name="Catcheside P."/>
            <person name="Chovatia M."/>
            <person name="Cooper J."/>
            <person name="Damon W."/>
            <person name="Desjardin D."/>
            <person name="Finy P."/>
            <person name="Geml J."/>
            <person name="Haridas S."/>
            <person name="Hughes K."/>
            <person name="Justo A."/>
            <person name="Karasinski D."/>
            <person name="Kautmanova I."/>
            <person name="Kiss B."/>
            <person name="Kocsube S."/>
            <person name="Kotiranta H."/>
            <person name="LaButti K.M."/>
            <person name="Lechner B.E."/>
            <person name="Liimatainen K."/>
            <person name="Lipzen A."/>
            <person name="Lukacs Z."/>
            <person name="Mihaltcheva S."/>
            <person name="Morgado L.N."/>
            <person name="Niskanen T."/>
            <person name="Noordeloos M.E."/>
            <person name="Ohm R.A."/>
            <person name="Ortiz-Santana B."/>
            <person name="Ovrebo C."/>
            <person name="Racz N."/>
            <person name="Riley R."/>
            <person name="Savchenko A."/>
            <person name="Shiryaev A."/>
            <person name="Soop K."/>
            <person name="Spirin V."/>
            <person name="Szebenyi C."/>
            <person name="Tomsovsky M."/>
            <person name="Tulloss R.E."/>
            <person name="Uehling J."/>
            <person name="Grigoriev I.V."/>
            <person name="Vagvolgyi C."/>
            <person name="Papp T."/>
            <person name="Martin F.M."/>
            <person name="Miettinen O."/>
            <person name="Hibbett D.S."/>
            <person name="Nagy L.G."/>
        </authorList>
    </citation>
    <scope>NUCLEOTIDE SEQUENCE [LARGE SCALE GENOMIC DNA]</scope>
    <source>
        <strain evidence="2 3">CBS 309.79</strain>
    </source>
</reference>
<feature type="signal peptide" evidence="1">
    <location>
        <begin position="1"/>
        <end position="18"/>
    </location>
</feature>
<proteinExistence type="predicted"/>
<gene>
    <name evidence="2" type="ORF">BDV98DRAFT_577581</name>
</gene>
<evidence type="ECO:0000313" key="2">
    <source>
        <dbReference type="EMBL" id="TFK95541.1"/>
    </source>
</evidence>
<evidence type="ECO:0000313" key="3">
    <source>
        <dbReference type="Proteomes" id="UP000305067"/>
    </source>
</evidence>
<dbReference type="Proteomes" id="UP000305067">
    <property type="component" value="Unassembled WGS sequence"/>
</dbReference>
<dbReference type="EMBL" id="ML178881">
    <property type="protein sequence ID" value="TFK95541.1"/>
    <property type="molecule type" value="Genomic_DNA"/>
</dbReference>
<evidence type="ECO:0000256" key="1">
    <source>
        <dbReference type="SAM" id="SignalP"/>
    </source>
</evidence>
<feature type="chain" id="PRO_5023118306" evidence="1">
    <location>
        <begin position="19"/>
        <end position="204"/>
    </location>
</feature>
<dbReference type="AlphaFoldDB" id="A0A5C3Q155"/>
<keyword evidence="3" id="KW-1185">Reference proteome</keyword>
<sequence>MSPLTQLLLLSMTIVAGAKPLHTDPATVVNFSSNPIETGLTAQVDSIAYPDTETTIPPSLRDFYASHDIDISSDNDQGRFASCDEATCPVFVTPFDLVRHVISLEDSGPLPGPLIFEHWAGRVNDCGQCIYTTTGRDGCWDFTSCGRPQQICVDRNNNRASRVWKDGGPGGTKVCSWTHMSWSTCDRGRWSEVWAPIGDTTCAW</sequence>
<dbReference type="OrthoDB" id="4789881at2759"/>